<gene>
    <name evidence="3" type="ORF">Tco_0751820</name>
</gene>
<feature type="compositionally biased region" description="Acidic residues" evidence="1">
    <location>
        <begin position="327"/>
        <end position="352"/>
    </location>
</feature>
<dbReference type="InterPro" id="IPR012337">
    <property type="entry name" value="RNaseH-like_sf"/>
</dbReference>
<keyword evidence="3" id="KW-0695">RNA-directed DNA polymerase</keyword>
<feature type="domain" description="Integrase catalytic" evidence="2">
    <location>
        <begin position="1"/>
        <end position="66"/>
    </location>
</feature>
<evidence type="ECO:0000313" key="3">
    <source>
        <dbReference type="EMBL" id="GJS85279.1"/>
    </source>
</evidence>
<dbReference type="GO" id="GO:0003964">
    <property type="term" value="F:RNA-directed DNA polymerase activity"/>
    <property type="evidence" value="ECO:0007669"/>
    <property type="project" value="UniProtKB-KW"/>
</dbReference>
<accession>A0ABQ4Z592</accession>
<dbReference type="Gene3D" id="3.30.420.10">
    <property type="entry name" value="Ribonuclease H-like superfamily/Ribonuclease H"/>
    <property type="match status" value="1"/>
</dbReference>
<keyword evidence="3" id="KW-0548">Nucleotidyltransferase</keyword>
<evidence type="ECO:0000313" key="4">
    <source>
        <dbReference type="Proteomes" id="UP001151760"/>
    </source>
</evidence>
<dbReference type="InterPro" id="IPR001584">
    <property type="entry name" value="Integrase_cat-core"/>
</dbReference>
<dbReference type="EMBL" id="BQNB010011038">
    <property type="protein sequence ID" value="GJS85279.1"/>
    <property type="molecule type" value="Genomic_DNA"/>
</dbReference>
<comment type="caution">
    <text evidence="3">The sequence shown here is derived from an EMBL/GenBank/DDBJ whole genome shotgun (WGS) entry which is preliminary data.</text>
</comment>
<protein>
    <submittedName>
        <fullName evidence="3">Reverse transcriptase domain-containing protein</fullName>
    </submittedName>
</protein>
<reference evidence="3" key="2">
    <citation type="submission" date="2022-01" db="EMBL/GenBank/DDBJ databases">
        <authorList>
            <person name="Yamashiro T."/>
            <person name="Shiraishi A."/>
            <person name="Satake H."/>
            <person name="Nakayama K."/>
        </authorList>
    </citation>
    <scope>NUCLEOTIDE SEQUENCE</scope>
</reference>
<proteinExistence type="predicted"/>
<dbReference type="Proteomes" id="UP001151760">
    <property type="component" value="Unassembled WGS sequence"/>
</dbReference>
<dbReference type="Pfam" id="PF24626">
    <property type="entry name" value="SH3_Tf2-1"/>
    <property type="match status" value="1"/>
</dbReference>
<dbReference type="PANTHER" id="PTHR46148">
    <property type="entry name" value="CHROMO DOMAIN-CONTAINING PROTEIN"/>
    <property type="match status" value="1"/>
</dbReference>
<dbReference type="InterPro" id="IPR056924">
    <property type="entry name" value="SH3_Tf2-1"/>
</dbReference>
<dbReference type="PANTHER" id="PTHR46148:SF59">
    <property type="entry name" value="NUCLEOTIDYLTRANSFERASE, RIBONUCLEASE H"/>
    <property type="match status" value="1"/>
</dbReference>
<feature type="region of interest" description="Disordered" evidence="1">
    <location>
        <begin position="280"/>
        <end position="355"/>
    </location>
</feature>
<dbReference type="PROSITE" id="PS50994">
    <property type="entry name" value="INTEGRASE"/>
    <property type="match status" value="1"/>
</dbReference>
<keyword evidence="3" id="KW-0808">Transferase</keyword>
<dbReference type="SUPFAM" id="SSF53098">
    <property type="entry name" value="Ribonuclease H-like"/>
    <property type="match status" value="1"/>
</dbReference>
<evidence type="ECO:0000259" key="2">
    <source>
        <dbReference type="PROSITE" id="PS50994"/>
    </source>
</evidence>
<dbReference type="InterPro" id="IPR036397">
    <property type="entry name" value="RNaseH_sf"/>
</dbReference>
<keyword evidence="4" id="KW-1185">Reference proteome</keyword>
<reference evidence="3" key="1">
    <citation type="journal article" date="2022" name="Int. J. Mol. Sci.">
        <title>Draft Genome of Tanacetum Coccineum: Genomic Comparison of Closely Related Tanacetum-Family Plants.</title>
        <authorList>
            <person name="Yamashiro T."/>
            <person name="Shiraishi A."/>
            <person name="Nakayama K."/>
            <person name="Satake H."/>
        </authorList>
    </citation>
    <scope>NUCLEOTIDE SEQUENCE</scope>
</reference>
<sequence length="408" mass="46664">MNTAYNPQTDGQSERTIQTLKDMLCSRVIDFGSSWDRDLPLVEFSYNNNYHASIKVAPYEALYGWKCRSPICWCEVEDSQLTGPELIHETTEKIIQIKNRLLTARSRQKIYADRRAKPLEFEVGDMVLLKVSSWKGVVCFGKRGKLSPRYIGPFRILARVGLVAYTLDLPEELKGIHSTFHVLNLKKCLAEGDIVVPMDEIQLDDKLYMIEEPVEVVDREEMKDILRQNLVKCNKLMVDTDYKLKIALSFNPEDKELKKMIEERNNVFLDFFKVQDNNENLEGEEIDGDKNRNRNENRLEKGHNEETEGEEIGSEEVEGNKDKCEENEGNEEQQETYGESNEDESQNEEEHNESERIDNIGNLSLSAGQNTTVNALIESIVNATVESTVNVVAVLPQICVQAKGISIY</sequence>
<feature type="compositionally biased region" description="Basic and acidic residues" evidence="1">
    <location>
        <begin position="288"/>
        <end position="306"/>
    </location>
</feature>
<organism evidence="3 4">
    <name type="scientific">Tanacetum coccineum</name>
    <dbReference type="NCBI Taxonomy" id="301880"/>
    <lineage>
        <taxon>Eukaryota</taxon>
        <taxon>Viridiplantae</taxon>
        <taxon>Streptophyta</taxon>
        <taxon>Embryophyta</taxon>
        <taxon>Tracheophyta</taxon>
        <taxon>Spermatophyta</taxon>
        <taxon>Magnoliopsida</taxon>
        <taxon>eudicotyledons</taxon>
        <taxon>Gunneridae</taxon>
        <taxon>Pentapetalae</taxon>
        <taxon>asterids</taxon>
        <taxon>campanulids</taxon>
        <taxon>Asterales</taxon>
        <taxon>Asteraceae</taxon>
        <taxon>Asteroideae</taxon>
        <taxon>Anthemideae</taxon>
        <taxon>Anthemidinae</taxon>
        <taxon>Tanacetum</taxon>
    </lineage>
</organism>
<evidence type="ECO:0000256" key="1">
    <source>
        <dbReference type="SAM" id="MobiDB-lite"/>
    </source>
</evidence>
<name>A0ABQ4Z592_9ASTR</name>
<feature type="compositionally biased region" description="Acidic residues" evidence="1">
    <location>
        <begin position="307"/>
        <end position="317"/>
    </location>
</feature>